<evidence type="ECO:0008006" key="3">
    <source>
        <dbReference type="Google" id="ProtNLM"/>
    </source>
</evidence>
<dbReference type="Proteomes" id="UP000198211">
    <property type="component" value="Unassembled WGS sequence"/>
</dbReference>
<organism evidence="1 2">
    <name type="scientific">Phytophthora megakarya</name>
    <dbReference type="NCBI Taxonomy" id="4795"/>
    <lineage>
        <taxon>Eukaryota</taxon>
        <taxon>Sar</taxon>
        <taxon>Stramenopiles</taxon>
        <taxon>Oomycota</taxon>
        <taxon>Peronosporomycetes</taxon>
        <taxon>Peronosporales</taxon>
        <taxon>Peronosporaceae</taxon>
        <taxon>Phytophthora</taxon>
    </lineage>
</organism>
<reference evidence="2" key="1">
    <citation type="submission" date="2017-03" db="EMBL/GenBank/DDBJ databases">
        <title>Phytopthora megakarya and P. palmivora, two closely related causual agents of cacao black pod achieved similar genome size and gene model numbers by different mechanisms.</title>
        <authorList>
            <person name="Ali S."/>
            <person name="Shao J."/>
            <person name="Larry D.J."/>
            <person name="Kronmiller B."/>
            <person name="Shen D."/>
            <person name="Strem M.D."/>
            <person name="Melnick R.L."/>
            <person name="Guiltinan M.J."/>
            <person name="Tyler B.M."/>
            <person name="Meinhardt L.W."/>
            <person name="Bailey B.A."/>
        </authorList>
    </citation>
    <scope>NUCLEOTIDE SEQUENCE [LARGE SCALE GENOMIC DNA]</scope>
    <source>
        <strain evidence="2">zdho120</strain>
    </source>
</reference>
<accession>A0A225W824</accession>
<keyword evidence="2" id="KW-1185">Reference proteome</keyword>
<dbReference type="EMBL" id="NBNE01001471">
    <property type="protein sequence ID" value="OWZ13891.1"/>
    <property type="molecule type" value="Genomic_DNA"/>
</dbReference>
<evidence type="ECO:0000313" key="1">
    <source>
        <dbReference type="EMBL" id="OWZ13891.1"/>
    </source>
</evidence>
<evidence type="ECO:0000313" key="2">
    <source>
        <dbReference type="Proteomes" id="UP000198211"/>
    </source>
</evidence>
<proteinExistence type="predicted"/>
<gene>
    <name evidence="1" type="ORF">PHMEG_00012717</name>
</gene>
<dbReference type="AlphaFoldDB" id="A0A225W824"/>
<sequence length="62" mass="7559">MMSNDLAKEFKKIEDMGYNPTTLKEHLKIEHKLETMEHAELMNDGDYHLWRAFEEHWNKKPQ</sequence>
<protein>
    <recommendedName>
        <fullName evidence="3">Avirulence (Avh) protein</fullName>
    </recommendedName>
</protein>
<name>A0A225W824_9STRA</name>
<comment type="caution">
    <text evidence="1">The sequence shown here is derived from an EMBL/GenBank/DDBJ whole genome shotgun (WGS) entry which is preliminary data.</text>
</comment>